<dbReference type="AlphaFoldDB" id="A0A319DW88"/>
<feature type="region of interest" description="Disordered" evidence="1">
    <location>
        <begin position="87"/>
        <end position="117"/>
    </location>
</feature>
<evidence type="ECO:0000313" key="3">
    <source>
        <dbReference type="Proteomes" id="UP000248423"/>
    </source>
</evidence>
<sequence>MNHRSWRDHPPGAGMMIQFHHRGLDSEAPELCDPHCYRPLPKGCTDVTVNVLAGYPRFHVGYSSRGGRTSCTGSTGNNQRWAQCRGDTNARRDGRRRGTMYPVDRSPFPKSPPVWTRGCRQISRDGTQRNDDIGMGNVSPRNPVILSTPLGLV</sequence>
<name>A0A319DW88_ASPSB</name>
<proteinExistence type="predicted"/>
<evidence type="ECO:0000256" key="1">
    <source>
        <dbReference type="SAM" id="MobiDB-lite"/>
    </source>
</evidence>
<reference evidence="2 3" key="1">
    <citation type="submission" date="2018-02" db="EMBL/GenBank/DDBJ databases">
        <title>The genomes of Aspergillus section Nigri reveals drivers in fungal speciation.</title>
        <authorList>
            <consortium name="DOE Joint Genome Institute"/>
            <person name="Vesth T.C."/>
            <person name="Nybo J."/>
            <person name="Theobald S."/>
            <person name="Brandl J."/>
            <person name="Frisvad J.C."/>
            <person name="Nielsen K.F."/>
            <person name="Lyhne E.K."/>
            <person name="Kogle M.E."/>
            <person name="Kuo A."/>
            <person name="Riley R."/>
            <person name="Clum A."/>
            <person name="Nolan M."/>
            <person name="Lipzen A."/>
            <person name="Salamov A."/>
            <person name="Henrissat B."/>
            <person name="Wiebenga A."/>
            <person name="De vries R.P."/>
            <person name="Grigoriev I.V."/>
            <person name="Mortensen U.H."/>
            <person name="Andersen M.R."/>
            <person name="Baker S.E."/>
        </authorList>
    </citation>
    <scope>NUCLEOTIDE SEQUENCE [LARGE SCALE GENOMIC DNA]</scope>
    <source>
        <strain evidence="2 3">CBS 121057</strain>
    </source>
</reference>
<dbReference type="Proteomes" id="UP000248423">
    <property type="component" value="Unassembled WGS sequence"/>
</dbReference>
<dbReference type="VEuPathDB" id="FungiDB:BO78DRAFT_231046"/>
<evidence type="ECO:0000313" key="2">
    <source>
        <dbReference type="EMBL" id="PYI02006.1"/>
    </source>
</evidence>
<organism evidence="2 3">
    <name type="scientific">Aspergillus sclerotiicarbonarius (strain CBS 121057 / IBT 28362)</name>
    <dbReference type="NCBI Taxonomy" id="1448318"/>
    <lineage>
        <taxon>Eukaryota</taxon>
        <taxon>Fungi</taxon>
        <taxon>Dikarya</taxon>
        <taxon>Ascomycota</taxon>
        <taxon>Pezizomycotina</taxon>
        <taxon>Eurotiomycetes</taxon>
        <taxon>Eurotiomycetidae</taxon>
        <taxon>Eurotiales</taxon>
        <taxon>Aspergillaceae</taxon>
        <taxon>Aspergillus</taxon>
        <taxon>Aspergillus subgen. Circumdati</taxon>
    </lineage>
</organism>
<keyword evidence="3" id="KW-1185">Reference proteome</keyword>
<gene>
    <name evidence="2" type="ORF">BO78DRAFT_231046</name>
</gene>
<protein>
    <submittedName>
        <fullName evidence="2">Uncharacterized protein</fullName>
    </submittedName>
</protein>
<dbReference type="EMBL" id="KZ826402">
    <property type="protein sequence ID" value="PYI02006.1"/>
    <property type="molecule type" value="Genomic_DNA"/>
</dbReference>
<accession>A0A319DW88</accession>